<keyword evidence="11" id="KW-1185">Reference proteome</keyword>
<evidence type="ECO:0000256" key="1">
    <source>
        <dbReference type="ARBA" id="ARBA00004123"/>
    </source>
</evidence>
<dbReference type="SUPFAM" id="SSF46689">
    <property type="entry name" value="Homeodomain-like"/>
    <property type="match status" value="1"/>
</dbReference>
<evidence type="ECO:0000313" key="10">
    <source>
        <dbReference type="EMBL" id="KAK6182911.1"/>
    </source>
</evidence>
<comment type="subcellular location">
    <subcellularLocation>
        <location evidence="1 6 7">Nucleus</location>
    </subcellularLocation>
</comment>
<keyword evidence="5 6" id="KW-0539">Nucleus</keyword>
<dbReference type="CDD" id="cd00086">
    <property type="entry name" value="homeodomain"/>
    <property type="match status" value="1"/>
</dbReference>
<dbReference type="SMART" id="SM00389">
    <property type="entry name" value="HOX"/>
    <property type="match status" value="1"/>
</dbReference>
<evidence type="ECO:0000256" key="6">
    <source>
        <dbReference type="PROSITE-ProRule" id="PRU00108"/>
    </source>
</evidence>
<dbReference type="GO" id="GO:0048513">
    <property type="term" value="P:animal organ development"/>
    <property type="evidence" value="ECO:0007669"/>
    <property type="project" value="UniProtKB-ARBA"/>
</dbReference>
<dbReference type="Pfam" id="PF00046">
    <property type="entry name" value="Homeodomain"/>
    <property type="match status" value="1"/>
</dbReference>
<name>A0AAN8JS02_PATCE</name>
<evidence type="ECO:0000256" key="7">
    <source>
        <dbReference type="RuleBase" id="RU000682"/>
    </source>
</evidence>
<evidence type="ECO:0000256" key="8">
    <source>
        <dbReference type="SAM" id="MobiDB-lite"/>
    </source>
</evidence>
<dbReference type="InterPro" id="IPR001356">
    <property type="entry name" value="HD"/>
</dbReference>
<feature type="region of interest" description="Disordered" evidence="8">
    <location>
        <begin position="498"/>
        <end position="544"/>
    </location>
</feature>
<accession>A0AAN8JS02</accession>
<dbReference type="InterPro" id="IPR009057">
    <property type="entry name" value="Homeodomain-like_sf"/>
</dbReference>
<dbReference type="InterPro" id="IPR020479">
    <property type="entry name" value="HD_metazoa"/>
</dbReference>
<dbReference type="InterPro" id="IPR001827">
    <property type="entry name" value="Homeobox_Antennapedia_CS"/>
</dbReference>
<feature type="DNA-binding region" description="Homeobox" evidence="6">
    <location>
        <begin position="116"/>
        <end position="175"/>
    </location>
</feature>
<feature type="region of interest" description="Disordered" evidence="8">
    <location>
        <begin position="169"/>
        <end position="354"/>
    </location>
</feature>
<feature type="region of interest" description="Disordered" evidence="8">
    <location>
        <begin position="93"/>
        <end position="116"/>
    </location>
</feature>
<feature type="compositionally biased region" description="Low complexity" evidence="8">
    <location>
        <begin position="268"/>
        <end position="311"/>
    </location>
</feature>
<dbReference type="Gene3D" id="1.10.10.60">
    <property type="entry name" value="Homeodomain-like"/>
    <property type="match status" value="1"/>
</dbReference>
<evidence type="ECO:0000259" key="9">
    <source>
        <dbReference type="PROSITE" id="PS50071"/>
    </source>
</evidence>
<evidence type="ECO:0000256" key="2">
    <source>
        <dbReference type="ARBA" id="ARBA00022473"/>
    </source>
</evidence>
<evidence type="ECO:0000256" key="4">
    <source>
        <dbReference type="ARBA" id="ARBA00023155"/>
    </source>
</evidence>
<dbReference type="PROSITE" id="PS00027">
    <property type="entry name" value="HOMEOBOX_1"/>
    <property type="match status" value="1"/>
</dbReference>
<dbReference type="PROSITE" id="PS00032">
    <property type="entry name" value="ANTENNAPEDIA"/>
    <property type="match status" value="1"/>
</dbReference>
<keyword evidence="4 6" id="KW-0371">Homeobox</keyword>
<dbReference type="AlphaFoldDB" id="A0AAN8JS02"/>
<evidence type="ECO:0000256" key="5">
    <source>
        <dbReference type="ARBA" id="ARBA00023242"/>
    </source>
</evidence>
<dbReference type="PANTHER" id="PTHR45664:SF2">
    <property type="entry name" value="HOMEOTIC PROTEIN PROBOSCIPEDIA"/>
    <property type="match status" value="1"/>
</dbReference>
<comment type="caution">
    <text evidence="10">The sequence shown here is derived from an EMBL/GenBank/DDBJ whole genome shotgun (WGS) entry which is preliminary data.</text>
</comment>
<dbReference type="EMBL" id="JAZGQO010000007">
    <property type="protein sequence ID" value="KAK6182911.1"/>
    <property type="molecule type" value="Genomic_DNA"/>
</dbReference>
<dbReference type="Proteomes" id="UP001347796">
    <property type="component" value="Unassembled WGS sequence"/>
</dbReference>
<reference evidence="10 11" key="1">
    <citation type="submission" date="2024-01" db="EMBL/GenBank/DDBJ databases">
        <title>The genome of the rayed Mediterranean limpet Patella caerulea (Linnaeus, 1758).</title>
        <authorList>
            <person name="Anh-Thu Weber A."/>
            <person name="Halstead-Nussloch G."/>
        </authorList>
    </citation>
    <scope>NUCLEOTIDE SEQUENCE [LARGE SCALE GENOMIC DNA]</scope>
    <source>
        <strain evidence="10">AATW-2023a</strain>
        <tissue evidence="10">Whole specimen</tissue>
    </source>
</reference>
<feature type="domain" description="Homeobox" evidence="9">
    <location>
        <begin position="114"/>
        <end position="174"/>
    </location>
</feature>
<evidence type="ECO:0000256" key="3">
    <source>
        <dbReference type="ARBA" id="ARBA00023125"/>
    </source>
</evidence>
<dbReference type="InterPro" id="IPR017970">
    <property type="entry name" value="Homeobox_CS"/>
</dbReference>
<dbReference type="PANTHER" id="PTHR45664">
    <property type="entry name" value="PROTEIN ZERKNUELLT 1-RELATED"/>
    <property type="match status" value="1"/>
</dbReference>
<feature type="compositionally biased region" description="Polar residues" evidence="8">
    <location>
        <begin position="333"/>
        <end position="354"/>
    </location>
</feature>
<proteinExistence type="predicted"/>
<organism evidence="10 11">
    <name type="scientific">Patella caerulea</name>
    <name type="common">Rayed Mediterranean limpet</name>
    <dbReference type="NCBI Taxonomy" id="87958"/>
    <lineage>
        <taxon>Eukaryota</taxon>
        <taxon>Metazoa</taxon>
        <taxon>Spiralia</taxon>
        <taxon>Lophotrochozoa</taxon>
        <taxon>Mollusca</taxon>
        <taxon>Gastropoda</taxon>
        <taxon>Patellogastropoda</taxon>
        <taxon>Patelloidea</taxon>
        <taxon>Patellidae</taxon>
        <taxon>Patella</taxon>
    </lineage>
</organism>
<dbReference type="PROSITE" id="PS50071">
    <property type="entry name" value="HOMEOBOX_2"/>
    <property type="match status" value="1"/>
</dbReference>
<dbReference type="GO" id="GO:0000981">
    <property type="term" value="F:DNA-binding transcription factor activity, RNA polymerase II-specific"/>
    <property type="evidence" value="ECO:0007669"/>
    <property type="project" value="InterPro"/>
</dbReference>
<dbReference type="PRINTS" id="PR00024">
    <property type="entry name" value="HOMEOBOX"/>
</dbReference>
<sequence>MNEEGECGYLMGQGDGMGGFMTGLPHVNAPHHQSSLLADSRPYCHGYNTLHPLQDSYPSLTPSPDGSEGGLLSNKLQEYPWMKEKKISRKGGHLLEPEPAYTPAPVGGNQTGQAGSRRLRTAYTNTQLLELEKEFHFNKYLCRPRRIEIAASLDLTERQVKVWFQNRRMKYKRQSQSGRKSSDVGDDSLSPQAMDKDMGDSGSEHGDSKDDMDTGGEMDLSVKVKSENINQDSMEIKIPVERTTVSPPTRGSNASTDSGLCSPDSLRSATSPASSTCSANQSGRPSTSPINPNTSVSSSSPSMAAIRSSSSDVTPGASPLSVAQGSVVAQERPFSSSRSTPEVQPGSNSAAQRSYPYTISYGEAGYRFNQKACPAPYTSPNTNYSQNNYMDQIQFQQGRNYPGIQANVSNGYSNESGVNPNPVGDCRLQQQQSTEPNHHFDQYNMCSSEDNVAVSSPHGILPAHFAQQANTAENRLTQDSFKNRLQYQFQYSANFGVQSTGNQAPRHPYSGEAMYGNRDNRSASHDYSTTYPAKSDVYSQQTSSSHSQQAAAAYNAEYLSRYQQGVNNVSDQSALQAMFQNYANGSEYNNGQTFNGYAENYCADSQNPYGDFYSQAPDFPVADI</sequence>
<dbReference type="GO" id="GO:0000978">
    <property type="term" value="F:RNA polymerase II cis-regulatory region sequence-specific DNA binding"/>
    <property type="evidence" value="ECO:0007669"/>
    <property type="project" value="TreeGrafter"/>
</dbReference>
<keyword evidence="2" id="KW-0217">Developmental protein</keyword>
<protein>
    <recommendedName>
        <fullName evidence="9">Homeobox domain-containing protein</fullName>
    </recommendedName>
</protein>
<dbReference type="FunFam" id="1.10.10.60:FF:000176">
    <property type="entry name" value="pancreas/duodenum homeobox protein 1"/>
    <property type="match status" value="1"/>
</dbReference>
<dbReference type="GO" id="GO:0005634">
    <property type="term" value="C:nucleus"/>
    <property type="evidence" value="ECO:0007669"/>
    <property type="project" value="UniProtKB-SubCell"/>
</dbReference>
<keyword evidence="3 6" id="KW-0238">DNA-binding</keyword>
<gene>
    <name evidence="10" type="ORF">SNE40_010488</name>
</gene>
<feature type="compositionally biased region" description="Polar residues" evidence="8">
    <location>
        <begin position="243"/>
        <end position="259"/>
    </location>
</feature>
<evidence type="ECO:0000313" key="11">
    <source>
        <dbReference type="Proteomes" id="UP001347796"/>
    </source>
</evidence>
<feature type="compositionally biased region" description="Basic and acidic residues" evidence="8">
    <location>
        <begin position="194"/>
        <end position="212"/>
    </location>
</feature>